<dbReference type="InterPro" id="IPR003961">
    <property type="entry name" value="FN3_dom"/>
</dbReference>
<feature type="signal peptide" evidence="2">
    <location>
        <begin position="1"/>
        <end position="19"/>
    </location>
</feature>
<dbReference type="InterPro" id="IPR013783">
    <property type="entry name" value="Ig-like_fold"/>
</dbReference>
<dbReference type="STRING" id="7398.A0A1A9Z797"/>
<evidence type="ECO:0000259" key="3">
    <source>
        <dbReference type="PROSITE" id="PS50835"/>
    </source>
</evidence>
<dbReference type="GO" id="GO:0007156">
    <property type="term" value="P:homophilic cell adhesion via plasma membrane adhesion molecules"/>
    <property type="evidence" value="ECO:0007669"/>
    <property type="project" value="TreeGrafter"/>
</dbReference>
<dbReference type="GO" id="GO:0050808">
    <property type="term" value="P:synapse organization"/>
    <property type="evidence" value="ECO:0007669"/>
    <property type="project" value="TreeGrafter"/>
</dbReference>
<dbReference type="PROSITE" id="PS50835">
    <property type="entry name" value="IG_LIKE"/>
    <property type="match status" value="1"/>
</dbReference>
<accession>A0A1A9Z797</accession>
<reference evidence="5" key="1">
    <citation type="submission" date="2014-03" db="EMBL/GenBank/DDBJ databases">
        <authorList>
            <person name="Aksoy S."/>
            <person name="Warren W."/>
            <person name="Wilson R.K."/>
        </authorList>
    </citation>
    <scope>NUCLEOTIDE SEQUENCE [LARGE SCALE GENOMIC DNA]</scope>
    <source>
        <strain evidence="5">IAEA</strain>
    </source>
</reference>
<name>A0A1A9Z797_GLOPL</name>
<dbReference type="EnsemblMetazoa" id="GPAI006051-RA">
    <property type="protein sequence ID" value="GPAI006051-PA"/>
    <property type="gene ID" value="GPAI006051"/>
</dbReference>
<keyword evidence="2" id="KW-0732">Signal</keyword>
<dbReference type="GO" id="GO:0008046">
    <property type="term" value="F:axon guidance receptor activity"/>
    <property type="evidence" value="ECO:0007669"/>
    <property type="project" value="TreeGrafter"/>
</dbReference>
<dbReference type="SUPFAM" id="SSF48726">
    <property type="entry name" value="Immunoglobulin"/>
    <property type="match status" value="1"/>
</dbReference>
<dbReference type="InterPro" id="IPR036179">
    <property type="entry name" value="Ig-like_dom_sf"/>
</dbReference>
<feature type="chain" id="PRO_5008402610" evidence="2">
    <location>
        <begin position="20"/>
        <end position="259"/>
    </location>
</feature>
<keyword evidence="1" id="KW-0393">Immunoglobulin domain</keyword>
<dbReference type="GO" id="GO:0030424">
    <property type="term" value="C:axon"/>
    <property type="evidence" value="ECO:0007669"/>
    <property type="project" value="TreeGrafter"/>
</dbReference>
<dbReference type="GO" id="GO:0005886">
    <property type="term" value="C:plasma membrane"/>
    <property type="evidence" value="ECO:0007669"/>
    <property type="project" value="TreeGrafter"/>
</dbReference>
<dbReference type="PANTHER" id="PTHR45080">
    <property type="entry name" value="CONTACTIN 5"/>
    <property type="match status" value="1"/>
</dbReference>
<dbReference type="AlphaFoldDB" id="A0A1A9Z797"/>
<evidence type="ECO:0000256" key="2">
    <source>
        <dbReference type="SAM" id="SignalP"/>
    </source>
</evidence>
<dbReference type="PANTHER" id="PTHR45080:SF33">
    <property type="entry name" value="IG-LIKE DOMAIN-CONTAINING PROTEIN"/>
    <property type="match status" value="1"/>
</dbReference>
<proteinExistence type="predicted"/>
<dbReference type="CDD" id="cd00063">
    <property type="entry name" value="FN3"/>
    <property type="match status" value="1"/>
</dbReference>
<dbReference type="Gene3D" id="2.60.40.10">
    <property type="entry name" value="Immunoglobulins"/>
    <property type="match status" value="2"/>
</dbReference>
<evidence type="ECO:0000313" key="5">
    <source>
        <dbReference type="Proteomes" id="UP000092445"/>
    </source>
</evidence>
<dbReference type="Proteomes" id="UP000092445">
    <property type="component" value="Unassembled WGS sequence"/>
</dbReference>
<dbReference type="Pfam" id="PF07679">
    <property type="entry name" value="I-set"/>
    <property type="match status" value="1"/>
</dbReference>
<dbReference type="VEuPathDB" id="VectorBase:GPAI006051"/>
<dbReference type="InterPro" id="IPR050958">
    <property type="entry name" value="Cell_Adh-Cytoskel_Orgn"/>
</dbReference>
<evidence type="ECO:0000256" key="1">
    <source>
        <dbReference type="ARBA" id="ARBA00023319"/>
    </source>
</evidence>
<dbReference type="SUPFAM" id="SSF49265">
    <property type="entry name" value="Fibronectin type III"/>
    <property type="match status" value="1"/>
</dbReference>
<feature type="domain" description="Ig-like" evidence="3">
    <location>
        <begin position="1"/>
        <end position="90"/>
    </location>
</feature>
<dbReference type="CDD" id="cd00096">
    <property type="entry name" value="Ig"/>
    <property type="match status" value="1"/>
</dbReference>
<sequence>MRLYLFFFAALLYIHCIHGTPTATAVLVVQIKVIWFKDTMQLDTTERHIMESRGSRHTLIIRKVHPQDFGNYSCVAENQLGKSRKTLQLSGKPNVAVFSSPPISQYKDRYNISWTVDSHTPIEEYKLSFRRLQQGQELDNSIDSHSSSMLQMYGGSMGGGIVMGNNHNYRLSGGMSSLGSFGTYNSVGNVVQWGRNDWRDVVLPAMPLSHHYTQGMSYMIRGLDPGQHYEATVQARNRYGWSDHSQSFVFSTSSNAYII</sequence>
<keyword evidence="5" id="KW-1185">Reference proteome</keyword>
<protein>
    <submittedName>
        <fullName evidence="4">Ig-like domain-containing protein</fullName>
    </submittedName>
</protein>
<dbReference type="InterPro" id="IPR007110">
    <property type="entry name" value="Ig-like_dom"/>
</dbReference>
<evidence type="ECO:0000313" key="4">
    <source>
        <dbReference type="EnsemblMetazoa" id="GPAI006051-PA"/>
    </source>
</evidence>
<dbReference type="GO" id="GO:0043025">
    <property type="term" value="C:neuronal cell body"/>
    <property type="evidence" value="ECO:0007669"/>
    <property type="project" value="TreeGrafter"/>
</dbReference>
<dbReference type="InterPro" id="IPR036116">
    <property type="entry name" value="FN3_sf"/>
</dbReference>
<dbReference type="InterPro" id="IPR013098">
    <property type="entry name" value="Ig_I-set"/>
</dbReference>
<reference evidence="4" key="2">
    <citation type="submission" date="2020-05" db="UniProtKB">
        <authorList>
            <consortium name="EnsemblMetazoa"/>
        </authorList>
    </citation>
    <scope>IDENTIFICATION</scope>
    <source>
        <strain evidence="4">IAEA</strain>
    </source>
</reference>
<organism evidence="4 5">
    <name type="scientific">Glossina pallidipes</name>
    <name type="common">Tsetse fly</name>
    <dbReference type="NCBI Taxonomy" id="7398"/>
    <lineage>
        <taxon>Eukaryota</taxon>
        <taxon>Metazoa</taxon>
        <taxon>Ecdysozoa</taxon>
        <taxon>Arthropoda</taxon>
        <taxon>Hexapoda</taxon>
        <taxon>Insecta</taxon>
        <taxon>Pterygota</taxon>
        <taxon>Neoptera</taxon>
        <taxon>Endopterygota</taxon>
        <taxon>Diptera</taxon>
        <taxon>Brachycera</taxon>
        <taxon>Muscomorpha</taxon>
        <taxon>Hippoboscoidea</taxon>
        <taxon>Glossinidae</taxon>
        <taxon>Glossina</taxon>
    </lineage>
</organism>